<dbReference type="Proteomes" id="UP001172159">
    <property type="component" value="Unassembled WGS sequence"/>
</dbReference>
<feature type="compositionally biased region" description="Basic and acidic residues" evidence="1">
    <location>
        <begin position="32"/>
        <end position="50"/>
    </location>
</feature>
<organism evidence="2 3">
    <name type="scientific">Apiosordaria backusii</name>
    <dbReference type="NCBI Taxonomy" id="314023"/>
    <lineage>
        <taxon>Eukaryota</taxon>
        <taxon>Fungi</taxon>
        <taxon>Dikarya</taxon>
        <taxon>Ascomycota</taxon>
        <taxon>Pezizomycotina</taxon>
        <taxon>Sordariomycetes</taxon>
        <taxon>Sordariomycetidae</taxon>
        <taxon>Sordariales</taxon>
        <taxon>Lasiosphaeriaceae</taxon>
        <taxon>Apiosordaria</taxon>
    </lineage>
</organism>
<evidence type="ECO:0000313" key="2">
    <source>
        <dbReference type="EMBL" id="KAK0745370.1"/>
    </source>
</evidence>
<comment type="caution">
    <text evidence="2">The sequence shown here is derived from an EMBL/GenBank/DDBJ whole genome shotgun (WGS) entry which is preliminary data.</text>
</comment>
<name>A0AA40ETY4_9PEZI</name>
<proteinExistence type="predicted"/>
<evidence type="ECO:0000313" key="3">
    <source>
        <dbReference type="Proteomes" id="UP001172159"/>
    </source>
</evidence>
<reference evidence="2" key="1">
    <citation type="submission" date="2023-06" db="EMBL/GenBank/DDBJ databases">
        <title>Genome-scale phylogeny and comparative genomics of the fungal order Sordariales.</title>
        <authorList>
            <consortium name="Lawrence Berkeley National Laboratory"/>
            <person name="Hensen N."/>
            <person name="Bonometti L."/>
            <person name="Westerberg I."/>
            <person name="Brannstrom I.O."/>
            <person name="Guillou S."/>
            <person name="Cros-Aarteil S."/>
            <person name="Calhoun S."/>
            <person name="Haridas S."/>
            <person name="Kuo A."/>
            <person name="Mondo S."/>
            <person name="Pangilinan J."/>
            <person name="Riley R."/>
            <person name="Labutti K."/>
            <person name="Andreopoulos B."/>
            <person name="Lipzen A."/>
            <person name="Chen C."/>
            <person name="Yanf M."/>
            <person name="Daum C."/>
            <person name="Ng V."/>
            <person name="Clum A."/>
            <person name="Steindorff A."/>
            <person name="Ohm R."/>
            <person name="Martin F."/>
            <person name="Silar P."/>
            <person name="Natvig D."/>
            <person name="Lalanne C."/>
            <person name="Gautier V."/>
            <person name="Ament-Velasquez S.L."/>
            <person name="Kruys A."/>
            <person name="Hutchinson M.I."/>
            <person name="Powell A.J."/>
            <person name="Barry K."/>
            <person name="Miller A.N."/>
            <person name="Grigoriev I.V."/>
            <person name="Debuchy R."/>
            <person name="Gladieux P."/>
            <person name="Thoren M.H."/>
            <person name="Johannesson H."/>
        </authorList>
    </citation>
    <scope>NUCLEOTIDE SEQUENCE</scope>
    <source>
        <strain evidence="2">CBS 540.89</strain>
    </source>
</reference>
<keyword evidence="3" id="KW-1185">Reference proteome</keyword>
<dbReference type="AlphaFoldDB" id="A0AA40ETY4"/>
<accession>A0AA40ETY4</accession>
<gene>
    <name evidence="2" type="ORF">B0T21DRAFT_345435</name>
</gene>
<sequence length="341" mass="37668">MRYGRAPWTKLMRCRLNLRSGLKAGTSRVCERETASGTQERMKERVRDSDTMAPQYRQGTGPTEEFQTLAKGYQQSSTKGVKPASMEAQHALRAEIIRSGQRVQFKGLDEGKPTPVTASSGSALVSWTREWQRTMTKLWNHTDSCCHLSGAWATPYLMAGLDPVVDEVEEVAVSQAQFGAHESRWSAAAEGWGFHLVVKRGPEPLGHPLPLPSVHLHNSRLQHPASAASPACIYYARLGKLYLTPSTRSRRGKNGITVLPLSSCNAALVGNEAARNCHLSFEGGSSPQPTYDRTMRKSTCGHESLCMLEAQAYSEAREGRSVLRHTGGLIWSLKFWELCIV</sequence>
<dbReference type="EMBL" id="JAUKTV010000002">
    <property type="protein sequence ID" value="KAK0745370.1"/>
    <property type="molecule type" value="Genomic_DNA"/>
</dbReference>
<feature type="region of interest" description="Disordered" evidence="1">
    <location>
        <begin position="32"/>
        <end position="62"/>
    </location>
</feature>
<evidence type="ECO:0000256" key="1">
    <source>
        <dbReference type="SAM" id="MobiDB-lite"/>
    </source>
</evidence>
<protein>
    <submittedName>
        <fullName evidence="2">Uncharacterized protein</fullName>
    </submittedName>
</protein>